<accession>A0A3B0SAW9</accession>
<proteinExistence type="predicted"/>
<organism evidence="1">
    <name type="scientific">hydrothermal vent metagenome</name>
    <dbReference type="NCBI Taxonomy" id="652676"/>
    <lineage>
        <taxon>unclassified sequences</taxon>
        <taxon>metagenomes</taxon>
        <taxon>ecological metagenomes</taxon>
    </lineage>
</organism>
<evidence type="ECO:0000313" key="1">
    <source>
        <dbReference type="EMBL" id="VAV97678.1"/>
    </source>
</evidence>
<reference evidence="1" key="1">
    <citation type="submission" date="2018-06" db="EMBL/GenBank/DDBJ databases">
        <authorList>
            <person name="Zhirakovskaya E."/>
        </authorList>
    </citation>
    <scope>NUCLEOTIDE SEQUENCE</scope>
</reference>
<sequence length="148" mass="16620">MSWNLRQTRAGSVQFNDSFCMISFYSYQTRLRRFQRIKLMRVSTARLWSPMPRSFGPFCSPVRWAPTSLACVPTSVFVGALTLSTLCIFDNLADLAELSRLSPSHWRTIAGQSPSKHRQSQVLIAVEAMQSGSPEKLVKGEGVYGNEV</sequence>
<dbReference type="EMBL" id="UOEF01000251">
    <property type="protein sequence ID" value="VAV97678.1"/>
    <property type="molecule type" value="Genomic_DNA"/>
</dbReference>
<gene>
    <name evidence="1" type="ORF">MNBD_ALPHA04-540</name>
</gene>
<name>A0A3B0SAW9_9ZZZZ</name>
<protein>
    <submittedName>
        <fullName evidence="1">Uncharacterized protein</fullName>
    </submittedName>
</protein>
<dbReference type="AlphaFoldDB" id="A0A3B0SAW9"/>